<sequence>MQQKNHSLILTINSGSTSLKVGLFDCENQTFILKGNIERIGLAQSFFRLRNQEDQTVIEECFQLKDHDEAIAKLFGFLRKNKFDENLLAVGHRIVHGGLLYSEPRLITSETVDNLKELVAFAPEHLPSQILAIESFRKQIPHVKNVGCFDTAFHRTIPFYARWYALPKPIRDMGIVRYGFHGLSCEYVMEELKKTEKEKALGKVIIAHLGGGASMTAVYNGQSIDTTMGFSPLSGLVMETRCGDLDPGAVLYLVKEKGLTASEVYNLLNSRSGLLGISGISSDMKELIEDTTKEAEQAIEVFVYQAKKHLGALVAILNGLDILVFTGGIGEHSALIRKRICENLDFLGIRLDPLRNESNKETISKENSPSKIKIIKANEELVIAQKTFKLISQGSLTL</sequence>
<feature type="site" description="Transition state stabilizer" evidence="6">
    <location>
        <position position="241"/>
    </location>
</feature>
<comment type="caution">
    <text evidence="8">The sequence shown here is derived from an EMBL/GenBank/DDBJ whole genome shotgun (WGS) entry which is preliminary data.</text>
</comment>
<dbReference type="PRINTS" id="PR00471">
    <property type="entry name" value="ACETATEKNASE"/>
</dbReference>
<protein>
    <recommendedName>
        <fullName evidence="6">Acetate kinase</fullName>
        <ecNumber evidence="6">2.7.2.1</ecNumber>
    </recommendedName>
    <alternativeName>
        <fullName evidence="6">Acetokinase</fullName>
    </alternativeName>
</protein>
<comment type="similarity">
    <text evidence="1 6 7">Belongs to the acetokinase family.</text>
</comment>
<gene>
    <name evidence="6" type="primary">ackA</name>
    <name evidence="8" type="ORF">A7Q10_05670</name>
</gene>
<dbReference type="PANTHER" id="PTHR21060:SF15">
    <property type="entry name" value="ACETATE KINASE-RELATED"/>
    <property type="match status" value="1"/>
</dbReference>
<comment type="pathway">
    <text evidence="6">Metabolic intermediate biosynthesis; acetyl-CoA biosynthesis; acetyl-CoA from acetate: step 1/2.</text>
</comment>
<comment type="cofactor">
    <cofactor evidence="6">
        <name>Mg(2+)</name>
        <dbReference type="ChEBI" id="CHEBI:18420"/>
    </cofactor>
    <cofactor evidence="6">
        <name>Mn(2+)</name>
        <dbReference type="ChEBI" id="CHEBI:29035"/>
    </cofactor>
    <text evidence="6">Mg(2+). Can also accept Mn(2+).</text>
</comment>
<dbReference type="Proteomes" id="UP000297713">
    <property type="component" value="Unassembled WGS sequence"/>
</dbReference>
<feature type="binding site" evidence="6">
    <location>
        <begin position="208"/>
        <end position="212"/>
    </location>
    <ligand>
        <name>ATP</name>
        <dbReference type="ChEBI" id="CHEBI:30616"/>
    </ligand>
</feature>
<dbReference type="PROSITE" id="PS01075">
    <property type="entry name" value="ACETATE_KINASE_1"/>
    <property type="match status" value="1"/>
</dbReference>
<dbReference type="SUPFAM" id="SSF53067">
    <property type="entry name" value="Actin-like ATPase domain"/>
    <property type="match status" value="2"/>
</dbReference>
<keyword evidence="2 6" id="KW-0808">Transferase</keyword>
<feature type="binding site" evidence="6">
    <location>
        <position position="379"/>
    </location>
    <ligand>
        <name>Mg(2+)</name>
        <dbReference type="ChEBI" id="CHEBI:18420"/>
    </ligand>
</feature>
<organism evidence="8 9">
    <name type="scientific">Methylacidiphilum caldifontis</name>
    <dbReference type="NCBI Taxonomy" id="2795386"/>
    <lineage>
        <taxon>Bacteria</taxon>
        <taxon>Pseudomonadati</taxon>
        <taxon>Verrucomicrobiota</taxon>
        <taxon>Methylacidiphilae</taxon>
        <taxon>Methylacidiphilales</taxon>
        <taxon>Methylacidiphilaceae</taxon>
        <taxon>Methylacidiphilum (ex Ratnadevi et al. 2023)</taxon>
    </lineage>
</organism>
<keyword evidence="6" id="KW-0479">Metal-binding</keyword>
<keyword evidence="6" id="KW-0963">Cytoplasm</keyword>
<feature type="binding site" evidence="6">
    <location>
        <position position="13"/>
    </location>
    <ligand>
        <name>Mg(2+)</name>
        <dbReference type="ChEBI" id="CHEBI:18420"/>
    </ligand>
</feature>
<dbReference type="InterPro" id="IPR000890">
    <property type="entry name" value="Aliphatic_acid_kin_short-chain"/>
</dbReference>
<dbReference type="GO" id="GO:0006083">
    <property type="term" value="P:acetate metabolic process"/>
    <property type="evidence" value="ECO:0007669"/>
    <property type="project" value="TreeGrafter"/>
</dbReference>
<evidence type="ECO:0000313" key="8">
    <source>
        <dbReference type="EMBL" id="TFE70569.1"/>
    </source>
</evidence>
<keyword evidence="6" id="KW-0460">Magnesium</keyword>
<dbReference type="Pfam" id="PF00871">
    <property type="entry name" value="Acetate_kinase"/>
    <property type="match status" value="1"/>
</dbReference>
<comment type="caution">
    <text evidence="6">Lacks conserved residue(s) required for the propagation of feature annotation.</text>
</comment>
<dbReference type="GO" id="GO:0005524">
    <property type="term" value="F:ATP binding"/>
    <property type="evidence" value="ECO:0007669"/>
    <property type="project" value="UniProtKB-KW"/>
</dbReference>
<evidence type="ECO:0000256" key="2">
    <source>
        <dbReference type="ARBA" id="ARBA00022679"/>
    </source>
</evidence>
<dbReference type="GO" id="GO:0006085">
    <property type="term" value="P:acetyl-CoA biosynthetic process"/>
    <property type="evidence" value="ECO:0007669"/>
    <property type="project" value="UniProtKB-UniRule"/>
</dbReference>
<reference evidence="8 9" key="1">
    <citation type="submission" date="2016-05" db="EMBL/GenBank/DDBJ databases">
        <title>Diversity and Homogeneity among Thermoacidophilic Verrucomicrobia Methanotrophs Linked with Geographical Origin.</title>
        <authorList>
            <person name="Erikstad H.-A."/>
            <person name="Smestad N.B."/>
            <person name="Ceballos R.M."/>
            <person name="Birkeland N.-K."/>
        </authorList>
    </citation>
    <scope>NUCLEOTIDE SEQUENCE [LARGE SCALE GENOMIC DNA]</scope>
    <source>
        <strain evidence="8 9">Phi</strain>
    </source>
</reference>
<comment type="function">
    <text evidence="6">Catalyzes the formation of acetyl phosphate from acetate and ATP. Can also catalyze the reverse reaction.</text>
</comment>
<dbReference type="GO" id="GO:0005737">
    <property type="term" value="C:cytoplasm"/>
    <property type="evidence" value="ECO:0007669"/>
    <property type="project" value="UniProtKB-SubCell"/>
</dbReference>
<keyword evidence="4 6" id="KW-0418">Kinase</keyword>
<dbReference type="InterPro" id="IPR004372">
    <property type="entry name" value="Ac/propionate_kinase"/>
</dbReference>
<feature type="active site" description="Proton donor/acceptor" evidence="6">
    <location>
        <position position="150"/>
    </location>
</feature>
<keyword evidence="9" id="KW-1185">Reference proteome</keyword>
<dbReference type="InterPro" id="IPR043129">
    <property type="entry name" value="ATPase_NBD"/>
</dbReference>
<feature type="binding site" evidence="6">
    <location>
        <begin position="328"/>
        <end position="332"/>
    </location>
    <ligand>
        <name>ATP</name>
        <dbReference type="ChEBI" id="CHEBI:30616"/>
    </ligand>
</feature>
<comment type="catalytic activity">
    <reaction evidence="6">
        <text>acetate + ATP = acetyl phosphate + ADP</text>
        <dbReference type="Rhea" id="RHEA:11352"/>
        <dbReference type="ChEBI" id="CHEBI:22191"/>
        <dbReference type="ChEBI" id="CHEBI:30089"/>
        <dbReference type="ChEBI" id="CHEBI:30616"/>
        <dbReference type="ChEBI" id="CHEBI:456216"/>
        <dbReference type="EC" id="2.7.2.1"/>
    </reaction>
</comment>
<feature type="binding site" evidence="6">
    <location>
        <position position="93"/>
    </location>
    <ligand>
        <name>substrate</name>
    </ligand>
</feature>
<dbReference type="UniPathway" id="UPA00340">
    <property type="reaction ID" value="UER00458"/>
</dbReference>
<dbReference type="OrthoDB" id="9802453at2"/>
<dbReference type="AlphaFoldDB" id="A0A4Y8PEU3"/>
<evidence type="ECO:0000256" key="3">
    <source>
        <dbReference type="ARBA" id="ARBA00022741"/>
    </source>
</evidence>
<accession>A0A4Y8PEU3</accession>
<name>A0A4Y8PEU3_9BACT</name>
<feature type="binding site" evidence="6">
    <location>
        <position position="20"/>
    </location>
    <ligand>
        <name>ATP</name>
        <dbReference type="ChEBI" id="CHEBI:30616"/>
    </ligand>
</feature>
<comment type="subunit">
    <text evidence="6">Homodimer.</text>
</comment>
<dbReference type="RefSeq" id="WP_134439520.1">
    <property type="nucleotide sequence ID" value="NZ_LXQC01000113.1"/>
</dbReference>
<evidence type="ECO:0000256" key="5">
    <source>
        <dbReference type="ARBA" id="ARBA00022840"/>
    </source>
</evidence>
<dbReference type="PANTHER" id="PTHR21060">
    <property type="entry name" value="ACETATE KINASE"/>
    <property type="match status" value="1"/>
</dbReference>
<dbReference type="Gene3D" id="3.30.420.40">
    <property type="match status" value="2"/>
</dbReference>
<dbReference type="EC" id="2.7.2.1" evidence="6"/>
<dbReference type="GO" id="GO:0008776">
    <property type="term" value="F:acetate kinase activity"/>
    <property type="evidence" value="ECO:0007669"/>
    <property type="project" value="UniProtKB-UniRule"/>
</dbReference>
<dbReference type="EMBL" id="LXQC01000113">
    <property type="protein sequence ID" value="TFE70569.1"/>
    <property type="molecule type" value="Genomic_DNA"/>
</dbReference>
<dbReference type="PROSITE" id="PS01076">
    <property type="entry name" value="ACETATE_KINASE_2"/>
    <property type="match status" value="1"/>
</dbReference>
<evidence type="ECO:0000313" key="9">
    <source>
        <dbReference type="Proteomes" id="UP000297713"/>
    </source>
</evidence>
<evidence type="ECO:0000256" key="4">
    <source>
        <dbReference type="ARBA" id="ARBA00022777"/>
    </source>
</evidence>
<feature type="site" description="Transition state stabilizer" evidence="6">
    <location>
        <position position="181"/>
    </location>
</feature>
<dbReference type="HAMAP" id="MF_00020">
    <property type="entry name" value="Acetate_kinase"/>
    <property type="match status" value="1"/>
</dbReference>
<dbReference type="GO" id="GO:0000287">
    <property type="term" value="F:magnesium ion binding"/>
    <property type="evidence" value="ECO:0007669"/>
    <property type="project" value="UniProtKB-UniRule"/>
</dbReference>
<comment type="subcellular location">
    <subcellularLocation>
        <location evidence="6">Cytoplasm</location>
    </subcellularLocation>
</comment>
<evidence type="ECO:0000256" key="1">
    <source>
        <dbReference type="ARBA" id="ARBA00008748"/>
    </source>
</evidence>
<keyword evidence="5 6" id="KW-0067">ATP-binding</keyword>
<dbReference type="InterPro" id="IPR023865">
    <property type="entry name" value="Aliphatic_acid_kinase_CS"/>
</dbReference>
<dbReference type="NCBIfam" id="TIGR00016">
    <property type="entry name" value="ackA"/>
    <property type="match status" value="1"/>
</dbReference>
<proteinExistence type="inferred from homology"/>
<dbReference type="PIRSF" id="PIRSF000722">
    <property type="entry name" value="Acetate_prop_kin"/>
    <property type="match status" value="1"/>
</dbReference>
<evidence type="ECO:0000256" key="7">
    <source>
        <dbReference type="RuleBase" id="RU003835"/>
    </source>
</evidence>
<evidence type="ECO:0000256" key="6">
    <source>
        <dbReference type="HAMAP-Rule" id="MF_00020"/>
    </source>
</evidence>
<keyword evidence="3 6" id="KW-0547">Nucleotide-binding</keyword>